<feature type="transmembrane region" description="Helical" evidence="6">
    <location>
        <begin position="304"/>
        <end position="326"/>
    </location>
</feature>
<evidence type="ECO:0000256" key="3">
    <source>
        <dbReference type="ARBA" id="ARBA00022989"/>
    </source>
</evidence>
<dbReference type="InterPro" id="IPR018499">
    <property type="entry name" value="Tetraspanin/Peripherin"/>
</dbReference>
<keyword evidence="4 6" id="KW-0472">Membrane</keyword>
<name>A0A8H6ZKP5_PLEOS</name>
<dbReference type="GeneID" id="59380754"/>
<dbReference type="Proteomes" id="UP000623687">
    <property type="component" value="Unassembled WGS sequence"/>
</dbReference>
<feature type="transmembrane region" description="Helical" evidence="6">
    <location>
        <begin position="399"/>
        <end position="421"/>
    </location>
</feature>
<dbReference type="OrthoDB" id="2156690at2759"/>
<proteinExistence type="predicted"/>
<evidence type="ECO:0000256" key="6">
    <source>
        <dbReference type="SAM" id="Phobius"/>
    </source>
</evidence>
<protein>
    <recommendedName>
        <fullName evidence="9">Tetraspanin Tsp2</fullName>
    </recommendedName>
</protein>
<evidence type="ECO:0000256" key="5">
    <source>
        <dbReference type="SAM" id="MobiDB-lite"/>
    </source>
</evidence>
<dbReference type="RefSeq" id="XP_036627809.1">
    <property type="nucleotide sequence ID" value="XM_036780426.1"/>
</dbReference>
<dbReference type="AlphaFoldDB" id="A0A8H6ZKP5"/>
<comment type="subcellular location">
    <subcellularLocation>
        <location evidence="1">Membrane</location>
        <topology evidence="1">Multi-pass membrane protein</topology>
    </subcellularLocation>
</comment>
<reference evidence="7" key="1">
    <citation type="submission" date="2019-07" db="EMBL/GenBank/DDBJ databases">
        <authorList>
            <person name="Palmer J.M."/>
        </authorList>
    </citation>
    <scope>NUCLEOTIDE SEQUENCE</scope>
    <source>
        <strain evidence="7">PC9</strain>
    </source>
</reference>
<evidence type="ECO:0000256" key="1">
    <source>
        <dbReference type="ARBA" id="ARBA00004141"/>
    </source>
</evidence>
<feature type="transmembrane region" description="Helical" evidence="6">
    <location>
        <begin position="274"/>
        <end position="297"/>
    </location>
</feature>
<evidence type="ECO:0000256" key="4">
    <source>
        <dbReference type="ARBA" id="ARBA00023136"/>
    </source>
</evidence>
<evidence type="ECO:0000313" key="7">
    <source>
        <dbReference type="EMBL" id="KAF7422777.1"/>
    </source>
</evidence>
<gene>
    <name evidence="7" type="ORF">PC9H_010936</name>
</gene>
<sequence length="484" mass="53621">MDYRKPQAASRNGRPLDNTFRRRSGRHPPSGTFIAGGHSTDDGPSCYERPLQGNGPALGDTFTSIHLTPRLPTREHSHSSMFSDVTRVSQIVRLPTPDFTTGPNLRSVTGTFRSYLSRGLSFVSIPAQQPAGFLSRQPSASSAYSRSTVCIDDHEQKSTSASGEGNSLIRDIGTTSKFTNKWPCPKSVSTSTIDLHPKLFSFELTKEKDLPSTLKQANGLGIETLGRWNKFKWALILSVLLLLSYSCVLATAAISTWFRTWNLSDVIYVADNDILVLATIAAAILLFTFILGFTGVILNSRPILAVYTLLLWPSLVSILVIGYTSYKRSAFSLDRKLQRAWSQDYTEVGRVMIQNSLQCCGWFNALHQATMSNRCYPRTSLPGCKSALLSFEKAHLETIWKIIFGLIIPAHILNIFVALLCSNHVTETFGKGITPKGYRLTVDDVKRDKDELMEKYGIGRASVLARPTYARAGCSRGVHREDRG</sequence>
<organism evidence="7 8">
    <name type="scientific">Pleurotus ostreatus</name>
    <name type="common">Oyster mushroom</name>
    <name type="synonym">White-rot fungus</name>
    <dbReference type="NCBI Taxonomy" id="5322"/>
    <lineage>
        <taxon>Eukaryota</taxon>
        <taxon>Fungi</taxon>
        <taxon>Dikarya</taxon>
        <taxon>Basidiomycota</taxon>
        <taxon>Agaricomycotina</taxon>
        <taxon>Agaricomycetes</taxon>
        <taxon>Agaricomycetidae</taxon>
        <taxon>Agaricales</taxon>
        <taxon>Pleurotineae</taxon>
        <taxon>Pleurotaceae</taxon>
        <taxon>Pleurotus</taxon>
    </lineage>
</organism>
<keyword evidence="2 6" id="KW-0812">Transmembrane</keyword>
<feature type="region of interest" description="Disordered" evidence="5">
    <location>
        <begin position="1"/>
        <end position="44"/>
    </location>
</feature>
<dbReference type="Pfam" id="PF00335">
    <property type="entry name" value="Tetraspanin"/>
    <property type="match status" value="1"/>
</dbReference>
<evidence type="ECO:0000256" key="2">
    <source>
        <dbReference type="ARBA" id="ARBA00022692"/>
    </source>
</evidence>
<comment type="caution">
    <text evidence="7">The sequence shown here is derived from an EMBL/GenBank/DDBJ whole genome shotgun (WGS) entry which is preliminary data.</text>
</comment>
<keyword evidence="8" id="KW-1185">Reference proteome</keyword>
<evidence type="ECO:0008006" key="9">
    <source>
        <dbReference type="Google" id="ProtNLM"/>
    </source>
</evidence>
<accession>A0A8H6ZKP5</accession>
<keyword evidence="3 6" id="KW-1133">Transmembrane helix</keyword>
<dbReference type="EMBL" id="JACETU010000008">
    <property type="protein sequence ID" value="KAF7422777.1"/>
    <property type="molecule type" value="Genomic_DNA"/>
</dbReference>
<dbReference type="VEuPathDB" id="FungiDB:PC9H_010936"/>
<dbReference type="GO" id="GO:0016020">
    <property type="term" value="C:membrane"/>
    <property type="evidence" value="ECO:0007669"/>
    <property type="project" value="UniProtKB-SubCell"/>
</dbReference>
<evidence type="ECO:0000313" key="8">
    <source>
        <dbReference type="Proteomes" id="UP000623687"/>
    </source>
</evidence>
<feature type="transmembrane region" description="Helical" evidence="6">
    <location>
        <begin position="233"/>
        <end position="254"/>
    </location>
</feature>